<evidence type="ECO:0000259" key="4">
    <source>
        <dbReference type="PROSITE" id="PS51782"/>
    </source>
</evidence>
<dbReference type="Pfam" id="PF01476">
    <property type="entry name" value="LysM"/>
    <property type="match status" value="1"/>
</dbReference>
<dbReference type="Pfam" id="PF01551">
    <property type="entry name" value="Peptidase_M23"/>
    <property type="match status" value="1"/>
</dbReference>
<feature type="domain" description="LysM" evidence="4">
    <location>
        <begin position="217"/>
        <end position="261"/>
    </location>
</feature>
<dbReference type="SMART" id="SM01208">
    <property type="entry name" value="G5"/>
    <property type="match status" value="1"/>
</dbReference>
<keyword evidence="1 2" id="KW-0732">Signal</keyword>
<dbReference type="PANTHER" id="PTHR21666:SF291">
    <property type="entry name" value="STAGE II SPORULATION PROTEIN Q"/>
    <property type="match status" value="1"/>
</dbReference>
<reference evidence="5 6" key="1">
    <citation type="submission" date="2020-04" db="EMBL/GenBank/DDBJ databases">
        <authorList>
            <person name="Pajer P."/>
            <person name="Broz P."/>
        </authorList>
    </citation>
    <scope>NUCLEOTIDE SEQUENCE [LARGE SCALE GENOMIC DNA]</scope>
    <source>
        <strain evidence="6">NRL-ATB46093</strain>
    </source>
</reference>
<feature type="chain" id="PRO_5028878780" evidence="2">
    <location>
        <begin position="35"/>
        <end position="477"/>
    </location>
</feature>
<evidence type="ECO:0000313" key="6">
    <source>
        <dbReference type="Proteomes" id="UP000509222"/>
    </source>
</evidence>
<dbReference type="InterPro" id="IPR016047">
    <property type="entry name" value="M23ase_b-sheet_dom"/>
</dbReference>
<dbReference type="CDD" id="cd12797">
    <property type="entry name" value="M23_peptidase"/>
    <property type="match status" value="1"/>
</dbReference>
<name>A0A7H8Q8M5_9BACL</name>
<evidence type="ECO:0000256" key="1">
    <source>
        <dbReference type="ARBA" id="ARBA00022729"/>
    </source>
</evidence>
<accession>A0A7H8Q8M5</accession>
<gene>
    <name evidence="5" type="ORF">HF394_06800</name>
</gene>
<dbReference type="InterPro" id="IPR050570">
    <property type="entry name" value="Cell_wall_metabolism_enzyme"/>
</dbReference>
<sequence>MKNIQQPAAGRTFLKAAAASVLLLTGLSFTPVFATSENKHSLQPVYHLYNEGQYLGTVSDEQAMKNMIEEKRSQLQPQFAALELEVDESFNVVEEQVFERSLPNEQEILAAAVKEVEIQASAFALSVNGREVLQVKDQAAYEALIQQLKLAYATPEELAAWEERKQTNAPLPELEPGQANLIDLTITKNLSGAAKQANPAGVMEPDQAAKYLLTGERSYTVREGDEAEKLAYAFGMKTEELAALNPGINLAQLAPGTQLNASAAEPLVTVQVKKQQKQIALIPHKSLKEDDPKLIKGETKLKQQGKNGRKNVTSAVETVNGQEISREVVAEQATLKPIDHIVSTGTMPPPSVGTGTFAWPAEDGEITSKRGHRWGRLHNGIDIARSSGPAIKSADHGVVKAAGAAGTFGNRVVVDHQNGYETIYAHLSSIDVKAGDVVPQGTKLGNMGNTGRSTGVHLHFEVSLNGVTQDPLKYINK</sequence>
<dbReference type="PROSITE" id="PS51782">
    <property type="entry name" value="LYSM"/>
    <property type="match status" value="1"/>
</dbReference>
<dbReference type="AlphaFoldDB" id="A0A7H8Q8M5"/>
<dbReference type="InterPro" id="IPR011098">
    <property type="entry name" value="G5_dom"/>
</dbReference>
<evidence type="ECO:0000256" key="2">
    <source>
        <dbReference type="SAM" id="SignalP"/>
    </source>
</evidence>
<dbReference type="SMART" id="SM00257">
    <property type="entry name" value="LysM"/>
    <property type="match status" value="1"/>
</dbReference>
<feature type="domain" description="G5" evidence="3">
    <location>
        <begin position="268"/>
        <end position="348"/>
    </location>
</feature>
<keyword evidence="6" id="KW-1185">Reference proteome</keyword>
<dbReference type="PROSITE" id="PS51109">
    <property type="entry name" value="G5"/>
    <property type="match status" value="1"/>
</dbReference>
<dbReference type="InterPro" id="IPR036779">
    <property type="entry name" value="LysM_dom_sf"/>
</dbReference>
<dbReference type="Pfam" id="PF07501">
    <property type="entry name" value="G5"/>
    <property type="match status" value="1"/>
</dbReference>
<feature type="signal peptide" evidence="2">
    <location>
        <begin position="1"/>
        <end position="34"/>
    </location>
</feature>
<dbReference type="PANTHER" id="PTHR21666">
    <property type="entry name" value="PEPTIDASE-RELATED"/>
    <property type="match status" value="1"/>
</dbReference>
<dbReference type="CDD" id="cd00118">
    <property type="entry name" value="LysM"/>
    <property type="match status" value="1"/>
</dbReference>
<protein>
    <submittedName>
        <fullName evidence="5">M23 family metallopeptidase</fullName>
    </submittedName>
</protein>
<evidence type="ECO:0000259" key="3">
    <source>
        <dbReference type="PROSITE" id="PS51109"/>
    </source>
</evidence>
<proteinExistence type="predicted"/>
<dbReference type="Gene3D" id="2.20.230.10">
    <property type="entry name" value="Resuscitation-promoting factor rpfb"/>
    <property type="match status" value="1"/>
</dbReference>
<dbReference type="RefSeq" id="WP_176294341.1">
    <property type="nucleotide sequence ID" value="NZ_CP051177.1"/>
</dbReference>
<dbReference type="SUPFAM" id="SSF51261">
    <property type="entry name" value="Duplicated hybrid motif"/>
    <property type="match status" value="1"/>
</dbReference>
<dbReference type="InterPro" id="IPR011055">
    <property type="entry name" value="Dup_hybrid_motif"/>
</dbReference>
<dbReference type="EMBL" id="CP051177">
    <property type="protein sequence ID" value="QKX50326.1"/>
    <property type="molecule type" value="Genomic_DNA"/>
</dbReference>
<dbReference type="Proteomes" id="UP000509222">
    <property type="component" value="Chromosome"/>
</dbReference>
<dbReference type="InterPro" id="IPR018392">
    <property type="entry name" value="LysM"/>
</dbReference>
<evidence type="ECO:0000313" key="5">
    <source>
        <dbReference type="EMBL" id="QKX50326.1"/>
    </source>
</evidence>
<dbReference type="SUPFAM" id="SSF54106">
    <property type="entry name" value="LysM domain"/>
    <property type="match status" value="1"/>
</dbReference>
<dbReference type="GO" id="GO:0004222">
    <property type="term" value="F:metalloendopeptidase activity"/>
    <property type="evidence" value="ECO:0007669"/>
    <property type="project" value="TreeGrafter"/>
</dbReference>
<organism evidence="5 6">
    <name type="scientific">Planococcus glaciei</name>
    <dbReference type="NCBI Taxonomy" id="459472"/>
    <lineage>
        <taxon>Bacteria</taxon>
        <taxon>Bacillati</taxon>
        <taxon>Bacillota</taxon>
        <taxon>Bacilli</taxon>
        <taxon>Bacillales</taxon>
        <taxon>Caryophanaceae</taxon>
        <taxon>Planococcus</taxon>
    </lineage>
</organism>
<dbReference type="Gene3D" id="2.70.70.10">
    <property type="entry name" value="Glucose Permease (Domain IIA)"/>
    <property type="match status" value="1"/>
</dbReference>
<reference evidence="6" key="2">
    <citation type="submission" date="2020-06" db="EMBL/GenBank/DDBJ databases">
        <title>Isolation of Planomicrobium glaciei.</title>
        <authorList>
            <person name="Malisova L."/>
            <person name="Safrankova R."/>
            <person name="Jakubu V."/>
            <person name="Spanelova P."/>
        </authorList>
    </citation>
    <scope>NUCLEOTIDE SEQUENCE [LARGE SCALE GENOMIC DNA]</scope>
    <source>
        <strain evidence="6">NRL-ATB46093</strain>
    </source>
</reference>
<dbReference type="Gene3D" id="3.10.350.10">
    <property type="entry name" value="LysM domain"/>
    <property type="match status" value="1"/>
</dbReference>